<name>A0A9P0QPP0_9ASCO</name>
<evidence type="ECO:0000256" key="3">
    <source>
        <dbReference type="ARBA" id="ARBA00022448"/>
    </source>
</evidence>
<dbReference type="InterPro" id="IPR013875">
    <property type="entry name" value="Pam17"/>
</dbReference>
<evidence type="ECO:0000256" key="4">
    <source>
        <dbReference type="ARBA" id="ARBA00022692"/>
    </source>
</evidence>
<dbReference type="GO" id="GO:0001405">
    <property type="term" value="C:PAM complex, Tim23 associated import motor"/>
    <property type="evidence" value="ECO:0007669"/>
    <property type="project" value="UniProtKB-UniRule"/>
</dbReference>
<dbReference type="PANTHER" id="PTHR28021">
    <property type="entry name" value="PRESEQUENCE TRANSLOCATED-ASSOCIATED MOTOR SUBUNIT PAM17, MITOCHONDRIAL"/>
    <property type="match status" value="1"/>
</dbReference>
<comment type="subcellular location">
    <subcellularLocation>
        <location evidence="1 12">Mitochondrion inner membrane</location>
        <topology evidence="1 12">Multi-pass membrane protein</topology>
    </subcellularLocation>
</comment>
<accession>A0A9P0QPP0</accession>
<comment type="caution">
    <text evidence="13">The sequence shown here is derived from an EMBL/GenBank/DDBJ whole genome shotgun (WGS) entry which is preliminary data.</text>
</comment>
<evidence type="ECO:0000256" key="2">
    <source>
        <dbReference type="ARBA" id="ARBA00006837"/>
    </source>
</evidence>
<comment type="similarity">
    <text evidence="2 12">Belongs to the PAM17 family.</text>
</comment>
<keyword evidence="4 12" id="KW-0812">Transmembrane</keyword>
<dbReference type="AlphaFoldDB" id="A0A9P0QPP0"/>
<dbReference type="Pfam" id="PF08566">
    <property type="entry name" value="Pam17"/>
    <property type="match status" value="1"/>
</dbReference>
<protein>
    <recommendedName>
        <fullName evidence="12">Presequence translocated-associated motor subunit PAM17</fullName>
    </recommendedName>
</protein>
<comment type="subunit">
    <text evidence="12">Component of the PAM complex.</text>
</comment>
<keyword evidence="14" id="KW-1185">Reference proteome</keyword>
<dbReference type="EMBL" id="CAKXYY010000006">
    <property type="protein sequence ID" value="CAH2352317.1"/>
    <property type="molecule type" value="Genomic_DNA"/>
</dbReference>
<keyword evidence="3 12" id="KW-0813">Transport</keyword>
<organism evidence="13 14">
    <name type="scientific">[Candida] railenensis</name>
    <dbReference type="NCBI Taxonomy" id="45579"/>
    <lineage>
        <taxon>Eukaryota</taxon>
        <taxon>Fungi</taxon>
        <taxon>Dikarya</taxon>
        <taxon>Ascomycota</taxon>
        <taxon>Saccharomycotina</taxon>
        <taxon>Pichiomycetes</taxon>
        <taxon>Debaryomycetaceae</taxon>
        <taxon>Kurtzmaniella</taxon>
    </lineage>
</organism>
<keyword evidence="10 12" id="KW-0496">Mitochondrion</keyword>
<evidence type="ECO:0000256" key="9">
    <source>
        <dbReference type="ARBA" id="ARBA00023010"/>
    </source>
</evidence>
<dbReference type="Proteomes" id="UP000837801">
    <property type="component" value="Unassembled WGS sequence"/>
</dbReference>
<keyword evidence="7" id="KW-0809">Transit peptide</keyword>
<evidence type="ECO:0000256" key="12">
    <source>
        <dbReference type="RuleBase" id="RU367146"/>
    </source>
</evidence>
<comment type="function">
    <text evidence="12">Component of the PAM complex, a complex required for the translocation of transit peptide-containing proteins from the inner membrane into the mitochondrial matrix in an ATP-dependent manner.</text>
</comment>
<evidence type="ECO:0000313" key="14">
    <source>
        <dbReference type="Proteomes" id="UP000837801"/>
    </source>
</evidence>
<gene>
    <name evidence="13" type="ORF">CLIB1423_06S03664</name>
</gene>
<evidence type="ECO:0000256" key="5">
    <source>
        <dbReference type="ARBA" id="ARBA00022792"/>
    </source>
</evidence>
<keyword evidence="11 12" id="KW-0472">Membrane</keyword>
<evidence type="ECO:0000256" key="10">
    <source>
        <dbReference type="ARBA" id="ARBA00023128"/>
    </source>
</evidence>
<keyword evidence="8 12" id="KW-1133">Transmembrane helix</keyword>
<feature type="transmembrane region" description="Helical" evidence="12">
    <location>
        <begin position="85"/>
        <end position="106"/>
    </location>
</feature>
<dbReference type="PANTHER" id="PTHR28021:SF1">
    <property type="entry name" value="PRESEQUENCE TRANSLOCATED-ASSOCIATED MOTOR SUBUNIT PAM17, MITOCHONDRIAL"/>
    <property type="match status" value="1"/>
</dbReference>
<evidence type="ECO:0000256" key="7">
    <source>
        <dbReference type="ARBA" id="ARBA00022946"/>
    </source>
</evidence>
<feature type="transmembrane region" description="Helical" evidence="12">
    <location>
        <begin position="50"/>
        <end position="73"/>
    </location>
</feature>
<keyword evidence="6 12" id="KW-0653">Protein transport</keyword>
<sequence length="181" mass="20357">MFFVGLKQSAKTGIFARNAARFNSTSGSPSSGMTWIDFFKLKKQNSRVNMVSSGFTSVVGSFVTLTALGNIEIDVEKPIMGLDPLMIMGGCVILGGAFGYVLGPFVGTPIFNMRNKALLQQFKTKDRQFFNHIKSKRVDPTSQSFSNPVPDYYGEKIYSLKDYKQWLRDCNAFRRKTKEFL</sequence>
<reference evidence="13" key="1">
    <citation type="submission" date="2022-03" db="EMBL/GenBank/DDBJ databases">
        <authorList>
            <person name="Legras J.-L."/>
            <person name="Devillers H."/>
            <person name="Grondin C."/>
        </authorList>
    </citation>
    <scope>NUCLEOTIDE SEQUENCE</scope>
    <source>
        <strain evidence="13">CLIB 1423</strain>
    </source>
</reference>
<dbReference type="OrthoDB" id="5970083at2759"/>
<evidence type="ECO:0000256" key="1">
    <source>
        <dbReference type="ARBA" id="ARBA00004448"/>
    </source>
</evidence>
<keyword evidence="9 12" id="KW-0811">Translocation</keyword>
<evidence type="ECO:0000256" key="8">
    <source>
        <dbReference type="ARBA" id="ARBA00022989"/>
    </source>
</evidence>
<evidence type="ECO:0000313" key="13">
    <source>
        <dbReference type="EMBL" id="CAH2352317.1"/>
    </source>
</evidence>
<keyword evidence="5 12" id="KW-0999">Mitochondrion inner membrane</keyword>
<proteinExistence type="inferred from homology"/>
<dbReference type="GO" id="GO:0030150">
    <property type="term" value="P:protein import into mitochondrial matrix"/>
    <property type="evidence" value="ECO:0007669"/>
    <property type="project" value="UniProtKB-UniRule"/>
</dbReference>
<evidence type="ECO:0000256" key="11">
    <source>
        <dbReference type="ARBA" id="ARBA00023136"/>
    </source>
</evidence>
<evidence type="ECO:0000256" key="6">
    <source>
        <dbReference type="ARBA" id="ARBA00022927"/>
    </source>
</evidence>